<evidence type="ECO:0000313" key="2">
    <source>
        <dbReference type="EMBL" id="THU89676.1"/>
    </source>
</evidence>
<feature type="domain" description="Heterokaryon incompatibility" evidence="1">
    <location>
        <begin position="38"/>
        <end position="125"/>
    </location>
</feature>
<feature type="non-terminal residue" evidence="2">
    <location>
        <position position="286"/>
    </location>
</feature>
<accession>A0A4S8LKC5</accession>
<dbReference type="OrthoDB" id="4773000at2759"/>
<gene>
    <name evidence="2" type="ORF">K435DRAFT_760882</name>
</gene>
<dbReference type="InterPro" id="IPR010730">
    <property type="entry name" value="HET"/>
</dbReference>
<evidence type="ECO:0000259" key="1">
    <source>
        <dbReference type="Pfam" id="PF06985"/>
    </source>
</evidence>
<dbReference type="PANTHER" id="PTHR10622">
    <property type="entry name" value="HET DOMAIN-CONTAINING PROTEIN"/>
    <property type="match status" value="1"/>
</dbReference>
<dbReference type="EMBL" id="ML179360">
    <property type="protein sequence ID" value="THU89676.1"/>
    <property type="molecule type" value="Genomic_DNA"/>
</dbReference>
<dbReference type="PANTHER" id="PTHR10622:SF10">
    <property type="entry name" value="HET DOMAIN-CONTAINING PROTEIN"/>
    <property type="match status" value="1"/>
</dbReference>
<protein>
    <submittedName>
        <fullName evidence="2">HET-domain-containing protein</fullName>
    </submittedName>
</protein>
<dbReference type="Pfam" id="PF06985">
    <property type="entry name" value="HET"/>
    <property type="match status" value="1"/>
</dbReference>
<proteinExistence type="predicted"/>
<keyword evidence="3" id="KW-1185">Reference proteome</keyword>
<dbReference type="AlphaFoldDB" id="A0A4S8LKC5"/>
<reference evidence="2 3" key="1">
    <citation type="journal article" date="2019" name="Nat. Ecol. Evol.">
        <title>Megaphylogeny resolves global patterns of mushroom evolution.</title>
        <authorList>
            <person name="Varga T."/>
            <person name="Krizsan K."/>
            <person name="Foldi C."/>
            <person name="Dima B."/>
            <person name="Sanchez-Garcia M."/>
            <person name="Sanchez-Ramirez S."/>
            <person name="Szollosi G.J."/>
            <person name="Szarkandi J.G."/>
            <person name="Papp V."/>
            <person name="Albert L."/>
            <person name="Andreopoulos W."/>
            <person name="Angelini C."/>
            <person name="Antonin V."/>
            <person name="Barry K.W."/>
            <person name="Bougher N.L."/>
            <person name="Buchanan P."/>
            <person name="Buyck B."/>
            <person name="Bense V."/>
            <person name="Catcheside P."/>
            <person name="Chovatia M."/>
            <person name="Cooper J."/>
            <person name="Damon W."/>
            <person name="Desjardin D."/>
            <person name="Finy P."/>
            <person name="Geml J."/>
            <person name="Haridas S."/>
            <person name="Hughes K."/>
            <person name="Justo A."/>
            <person name="Karasinski D."/>
            <person name="Kautmanova I."/>
            <person name="Kiss B."/>
            <person name="Kocsube S."/>
            <person name="Kotiranta H."/>
            <person name="LaButti K.M."/>
            <person name="Lechner B.E."/>
            <person name="Liimatainen K."/>
            <person name="Lipzen A."/>
            <person name="Lukacs Z."/>
            <person name="Mihaltcheva S."/>
            <person name="Morgado L.N."/>
            <person name="Niskanen T."/>
            <person name="Noordeloos M.E."/>
            <person name="Ohm R.A."/>
            <person name="Ortiz-Santana B."/>
            <person name="Ovrebo C."/>
            <person name="Racz N."/>
            <person name="Riley R."/>
            <person name="Savchenko A."/>
            <person name="Shiryaev A."/>
            <person name="Soop K."/>
            <person name="Spirin V."/>
            <person name="Szebenyi C."/>
            <person name="Tomsovsky M."/>
            <person name="Tulloss R.E."/>
            <person name="Uehling J."/>
            <person name="Grigoriev I.V."/>
            <person name="Vagvolgyi C."/>
            <person name="Papp T."/>
            <person name="Martin F.M."/>
            <person name="Miettinen O."/>
            <person name="Hibbett D.S."/>
            <person name="Nagy L.G."/>
        </authorList>
    </citation>
    <scope>NUCLEOTIDE SEQUENCE [LARGE SCALE GENOMIC DNA]</scope>
    <source>
        <strain evidence="2 3">CBS 962.96</strain>
    </source>
</reference>
<evidence type="ECO:0000313" key="3">
    <source>
        <dbReference type="Proteomes" id="UP000297245"/>
    </source>
</evidence>
<sequence length="286" mass="33533">MTSQPTMTAPLRERPRRLVSTDTLRIVEFPSKSPIPPYVILSHRWEEGQEVSLQDMRHLSPDIRQRSGFRKIMNACGQAFNDGFSYIWVDTCCIDKSIPWQLEQDINSMYAYYWNSVICYVYLNDFRISRFSDSITECEFGESTWFTRGWTLQELLAPSSVRFFTADWILYGDKKNLSVTIERVTRIPRKFFDRENIRGAELREKMPWSGRRKTTKPEDRVYCLLGILGVTMKTEYGEGERRAFERLRDVLRMRYPNTEEIPFIACLISSTLCATSSLIDGTDRTQ</sequence>
<organism evidence="2 3">
    <name type="scientific">Dendrothele bispora (strain CBS 962.96)</name>
    <dbReference type="NCBI Taxonomy" id="1314807"/>
    <lineage>
        <taxon>Eukaryota</taxon>
        <taxon>Fungi</taxon>
        <taxon>Dikarya</taxon>
        <taxon>Basidiomycota</taxon>
        <taxon>Agaricomycotina</taxon>
        <taxon>Agaricomycetes</taxon>
        <taxon>Agaricomycetidae</taxon>
        <taxon>Agaricales</taxon>
        <taxon>Agaricales incertae sedis</taxon>
        <taxon>Dendrothele</taxon>
    </lineage>
</organism>
<dbReference type="Proteomes" id="UP000297245">
    <property type="component" value="Unassembled WGS sequence"/>
</dbReference>
<name>A0A4S8LKC5_DENBC</name>